<dbReference type="Gene3D" id="3.20.70.20">
    <property type="match status" value="1"/>
</dbReference>
<dbReference type="InterPro" id="IPR000788">
    <property type="entry name" value="RNR_lg_C"/>
</dbReference>
<dbReference type="SUPFAM" id="SSF51998">
    <property type="entry name" value="PFL-like glycyl radical enzymes"/>
    <property type="match status" value="1"/>
</dbReference>
<evidence type="ECO:0000259" key="12">
    <source>
        <dbReference type="Pfam" id="PF00317"/>
    </source>
</evidence>
<dbReference type="GO" id="GO:0009263">
    <property type="term" value="P:deoxyribonucleotide biosynthetic process"/>
    <property type="evidence" value="ECO:0007669"/>
    <property type="project" value="UniProtKB-KW"/>
</dbReference>
<dbReference type="GO" id="GO:0005524">
    <property type="term" value="F:ATP binding"/>
    <property type="evidence" value="ECO:0007669"/>
    <property type="project" value="InterPro"/>
</dbReference>
<evidence type="ECO:0000256" key="10">
    <source>
        <dbReference type="ARBA" id="ARBA00047754"/>
    </source>
</evidence>
<keyword evidence="4 11" id="KW-0237">DNA synthesis</keyword>
<evidence type="ECO:0000256" key="1">
    <source>
        <dbReference type="ARBA" id="ARBA00001922"/>
    </source>
</evidence>
<keyword evidence="8" id="KW-1015">Disulfide bond</keyword>
<sequence>MTPPTPTQTSFDTLDSDLAGGLSPRSPIASLAALPPQDISAEVLLEKYAKGDEQTLDELRQRVARALAQAEAPEARGEWERKFLDAQRRGFVPAGRINSAAGTELSATLINCFVQPVGDSIASVEDGHPGIYTALTEAAETMRRGGGVGYDFSRIRPRGAWVGSTQSNASGPVSYMRVFDRSCETVESAGSRRGAQMGVLRCDHPDVEEFIHAKDKGDLKNFNISVGVTDVFMQAVEADGEIELFHKAEPGPKQREAGAYQRADGQWVYRKLKARALWDQVMRSTYDHAEPGVLFLDRINADNNLHYCESIAATNPCAEQPLPAYGCCCLGSVNLTNFVHAPFSDEASFDEQGFAEVCRVATRMLDNVLDVTPWPLPAQQQEARNKRRVGLGFTGLGDTLVMLGLRYDSEAAREAARHISELMRNAAYEASADLALERGAFPLFNADLYLSGGNFASRLPQGLKDKIRAQGLRNSHLLSIAPTGTISLAFADNASNGIEPAFSWSYTRKKRMPDGSYKEYAVEDHAWRLYRHLFGTDAPLSPAFVTALELSASDHALMVAAVAPFVDTAISKTVNVPADYPYADFQDLYNQAWKAGLKGLATYRPNSVLGSVLSVAAPAVQAPEPLKPVPGDGSNQRMLVTRLPNAVLASLRWPSRPELPGGNPAWSYMIRHPHGDFALFVGELPAVGPDAGLFGKNLPFEVWVNGAEQPRGLAAVAKTLSMDLRSNDAAWLRLKLDALATVAEERAFEMPMPPGGELRLFPGVVAATAAVIRWRCEQLGALADGGPTPVLDAMFSREEPRTGTMGTLAWAVDVDNPATNEQFTLTLKEVSLPTPEGGVVTRPCAMGFSGNYPKALDGMARLLSLDMRVMDPAWIGMKLRKLLNVGEPLGHFMAPVPTLTGERRQQIWPSTVAYVARLIIHRYAMLGVLDEQGLPLVEMGLLQAPTAAKATPGASVQAMAGKPCPECGNTTMIHKDGCDFCTACGYVGQCG</sequence>
<dbReference type="GO" id="GO:0071897">
    <property type="term" value="P:DNA biosynthetic process"/>
    <property type="evidence" value="ECO:0007669"/>
    <property type="project" value="UniProtKB-KW"/>
</dbReference>
<dbReference type="InterPro" id="IPR013344">
    <property type="entry name" value="RNR_NrdJ/NrdZ"/>
</dbReference>
<dbReference type="GO" id="GO:0004748">
    <property type="term" value="F:ribonucleoside-diphosphate reductase activity, thioredoxin disulfide as acceptor"/>
    <property type="evidence" value="ECO:0007669"/>
    <property type="project" value="UniProtKB-EC"/>
</dbReference>
<dbReference type="CDD" id="cd02888">
    <property type="entry name" value="RNR_II_dimer"/>
    <property type="match status" value="1"/>
</dbReference>
<dbReference type="InterPro" id="IPR013509">
    <property type="entry name" value="RNR_lsu_N"/>
</dbReference>
<dbReference type="GO" id="GO:0031419">
    <property type="term" value="F:cobalamin binding"/>
    <property type="evidence" value="ECO:0007669"/>
    <property type="project" value="UniProtKB-KW"/>
</dbReference>
<comment type="catalytic activity">
    <reaction evidence="10 11">
        <text>a 2'-deoxyribonucleoside 5'-diphosphate + [thioredoxin]-disulfide + H2O = a ribonucleoside 5'-diphosphate + [thioredoxin]-dithiol</text>
        <dbReference type="Rhea" id="RHEA:23252"/>
        <dbReference type="Rhea" id="RHEA-COMP:10698"/>
        <dbReference type="Rhea" id="RHEA-COMP:10700"/>
        <dbReference type="ChEBI" id="CHEBI:15377"/>
        <dbReference type="ChEBI" id="CHEBI:29950"/>
        <dbReference type="ChEBI" id="CHEBI:50058"/>
        <dbReference type="ChEBI" id="CHEBI:57930"/>
        <dbReference type="ChEBI" id="CHEBI:73316"/>
        <dbReference type="EC" id="1.17.4.1"/>
    </reaction>
</comment>
<evidence type="ECO:0000256" key="8">
    <source>
        <dbReference type="ARBA" id="ARBA00023157"/>
    </source>
</evidence>
<comment type="caution">
    <text evidence="14">The sequence shown here is derived from an EMBL/GenBank/DDBJ whole genome shotgun (WGS) entry which is preliminary data.</text>
</comment>
<feature type="domain" description="Ribonucleotide reductase large subunit N-terminal" evidence="12">
    <location>
        <begin position="37"/>
        <end position="105"/>
    </location>
</feature>
<feature type="domain" description="Ribonucleotide reductase large subunit C-terminal" evidence="13">
    <location>
        <begin position="112"/>
        <end position="603"/>
    </location>
</feature>
<evidence type="ECO:0000256" key="2">
    <source>
        <dbReference type="ARBA" id="ARBA00007405"/>
    </source>
</evidence>
<evidence type="ECO:0000256" key="9">
    <source>
        <dbReference type="ARBA" id="ARBA00023285"/>
    </source>
</evidence>
<protein>
    <recommendedName>
        <fullName evidence="11">Vitamin B12-dependent ribonucleotide reductase</fullName>
        <ecNumber evidence="11">1.17.4.1</ecNumber>
    </recommendedName>
</protein>
<dbReference type="Pfam" id="PF02867">
    <property type="entry name" value="Ribonuc_red_lgC"/>
    <property type="match status" value="1"/>
</dbReference>
<keyword evidence="7" id="KW-0215">Deoxyribonucleotide synthesis</keyword>
<dbReference type="RefSeq" id="WP_184301325.1">
    <property type="nucleotide sequence ID" value="NZ_JACHLP010000006.1"/>
</dbReference>
<dbReference type="EMBL" id="JACHLP010000006">
    <property type="protein sequence ID" value="MBB4844634.1"/>
    <property type="molecule type" value="Genomic_DNA"/>
</dbReference>
<keyword evidence="9 11" id="KW-0170">Cobalt</keyword>
<evidence type="ECO:0000313" key="14">
    <source>
        <dbReference type="EMBL" id="MBB4844634.1"/>
    </source>
</evidence>
<dbReference type="PRINTS" id="PR01183">
    <property type="entry name" value="RIBORDTASEM1"/>
</dbReference>
<dbReference type="Proteomes" id="UP000562027">
    <property type="component" value="Unassembled WGS sequence"/>
</dbReference>
<evidence type="ECO:0000256" key="5">
    <source>
        <dbReference type="ARBA" id="ARBA00022741"/>
    </source>
</evidence>
<comment type="cofactor">
    <cofactor evidence="1 11">
        <name>adenosylcob(III)alamin</name>
        <dbReference type="ChEBI" id="CHEBI:18408"/>
    </cofactor>
</comment>
<comment type="function">
    <text evidence="11">Catalyzes the reduction of ribonucleotides to deoxyribonucleotides. May function to provide a pool of deoxyribonucleotide precursors for DNA repair during oxygen limitation and/or for immediate growth after restoration of oxygen.</text>
</comment>
<evidence type="ECO:0000256" key="4">
    <source>
        <dbReference type="ARBA" id="ARBA00022634"/>
    </source>
</evidence>
<keyword evidence="3 11" id="KW-0846">Cobalamin</keyword>
<evidence type="ECO:0000256" key="11">
    <source>
        <dbReference type="RuleBase" id="RU364064"/>
    </source>
</evidence>
<dbReference type="InterPro" id="IPR050862">
    <property type="entry name" value="RdRp_reductase_class-2"/>
</dbReference>
<organism evidence="14 15">
    <name type="scientific">Roseateles oligotrophus</name>
    <dbReference type="NCBI Taxonomy" id="1769250"/>
    <lineage>
        <taxon>Bacteria</taxon>
        <taxon>Pseudomonadati</taxon>
        <taxon>Pseudomonadota</taxon>
        <taxon>Betaproteobacteria</taxon>
        <taxon>Burkholderiales</taxon>
        <taxon>Sphaerotilaceae</taxon>
        <taxon>Roseateles</taxon>
    </lineage>
</organism>
<evidence type="ECO:0000313" key="15">
    <source>
        <dbReference type="Proteomes" id="UP000562027"/>
    </source>
</evidence>
<dbReference type="AlphaFoldDB" id="A0A840L7U4"/>
<accession>A0A840L7U4</accession>
<gene>
    <name evidence="14" type="ORF">HNP55_003178</name>
</gene>
<dbReference type="PANTHER" id="PTHR43371:SF1">
    <property type="entry name" value="RIBONUCLEOSIDE-DIPHOSPHATE REDUCTASE"/>
    <property type="match status" value="1"/>
</dbReference>
<dbReference type="PANTHER" id="PTHR43371">
    <property type="entry name" value="VITAMIN B12-DEPENDENT RIBONUCLEOTIDE REDUCTASE"/>
    <property type="match status" value="1"/>
</dbReference>
<keyword evidence="15" id="KW-1185">Reference proteome</keyword>
<reference evidence="14 15" key="1">
    <citation type="submission" date="2020-08" db="EMBL/GenBank/DDBJ databases">
        <title>Functional genomics of gut bacteria from endangered species of beetles.</title>
        <authorList>
            <person name="Carlos-Shanley C."/>
        </authorList>
    </citation>
    <scope>NUCLEOTIDE SEQUENCE [LARGE SCALE GENOMIC DNA]</scope>
    <source>
        <strain evidence="14 15">S00239</strain>
    </source>
</reference>
<comment type="similarity">
    <text evidence="2 11">Belongs to the ribonucleoside diphosphate reductase class-2 family.</text>
</comment>
<evidence type="ECO:0000256" key="6">
    <source>
        <dbReference type="ARBA" id="ARBA00023002"/>
    </source>
</evidence>
<name>A0A840L7U4_9BURK</name>
<dbReference type="Pfam" id="PF00317">
    <property type="entry name" value="Ribonuc_red_lgN"/>
    <property type="match status" value="1"/>
</dbReference>
<dbReference type="EC" id="1.17.4.1" evidence="11"/>
<keyword evidence="5 11" id="KW-0547">Nucleotide-binding</keyword>
<proteinExistence type="inferred from homology"/>
<evidence type="ECO:0000259" key="13">
    <source>
        <dbReference type="Pfam" id="PF02867"/>
    </source>
</evidence>
<evidence type="ECO:0000256" key="3">
    <source>
        <dbReference type="ARBA" id="ARBA00022628"/>
    </source>
</evidence>
<dbReference type="NCBIfam" id="TIGR02504">
    <property type="entry name" value="NrdJ_Z"/>
    <property type="match status" value="1"/>
</dbReference>
<keyword evidence="6 11" id="KW-0560">Oxidoreductase</keyword>
<evidence type="ECO:0000256" key="7">
    <source>
        <dbReference type="ARBA" id="ARBA00023116"/>
    </source>
</evidence>